<feature type="transmembrane region" description="Helical" evidence="2">
    <location>
        <begin position="28"/>
        <end position="52"/>
    </location>
</feature>
<name>A0AAD5DRJ1_9CHLO</name>
<evidence type="ECO:0000313" key="3">
    <source>
        <dbReference type="EMBL" id="KAI7841781.1"/>
    </source>
</evidence>
<keyword evidence="4" id="KW-1185">Reference proteome</keyword>
<protein>
    <submittedName>
        <fullName evidence="3">Uncharacterized protein</fullName>
    </submittedName>
</protein>
<keyword evidence="2" id="KW-0812">Transmembrane</keyword>
<dbReference type="EMBL" id="JADXDR010000060">
    <property type="protein sequence ID" value="KAI7841781.1"/>
    <property type="molecule type" value="Genomic_DNA"/>
</dbReference>
<proteinExistence type="predicted"/>
<feature type="region of interest" description="Disordered" evidence="1">
    <location>
        <begin position="1"/>
        <end position="21"/>
    </location>
</feature>
<organism evidence="3 4">
    <name type="scientific">Chlorella ohadii</name>
    <dbReference type="NCBI Taxonomy" id="2649997"/>
    <lineage>
        <taxon>Eukaryota</taxon>
        <taxon>Viridiplantae</taxon>
        <taxon>Chlorophyta</taxon>
        <taxon>core chlorophytes</taxon>
        <taxon>Trebouxiophyceae</taxon>
        <taxon>Chlorellales</taxon>
        <taxon>Chlorellaceae</taxon>
        <taxon>Chlorella clade</taxon>
        <taxon>Chlorella</taxon>
    </lineage>
</organism>
<keyword evidence="2" id="KW-0472">Membrane</keyword>
<accession>A0AAD5DRJ1</accession>
<reference evidence="3" key="1">
    <citation type="submission" date="2020-11" db="EMBL/GenBank/DDBJ databases">
        <title>Chlorella ohadii genome sequencing and assembly.</title>
        <authorList>
            <person name="Murik O."/>
            <person name="Treves H."/>
            <person name="Kedem I."/>
            <person name="Shotland Y."/>
            <person name="Kaplan A."/>
        </authorList>
    </citation>
    <scope>NUCLEOTIDE SEQUENCE</scope>
    <source>
        <strain evidence="3">1</strain>
    </source>
</reference>
<gene>
    <name evidence="3" type="ORF">COHA_004646</name>
</gene>
<feature type="compositionally biased region" description="Low complexity" evidence="1">
    <location>
        <begin position="183"/>
        <end position="196"/>
    </location>
</feature>
<keyword evidence="2" id="KW-1133">Transmembrane helix</keyword>
<dbReference type="Proteomes" id="UP001205105">
    <property type="component" value="Unassembled WGS sequence"/>
</dbReference>
<evidence type="ECO:0000256" key="1">
    <source>
        <dbReference type="SAM" id="MobiDB-lite"/>
    </source>
</evidence>
<evidence type="ECO:0000313" key="4">
    <source>
        <dbReference type="Proteomes" id="UP001205105"/>
    </source>
</evidence>
<evidence type="ECO:0000256" key="2">
    <source>
        <dbReference type="SAM" id="Phobius"/>
    </source>
</evidence>
<feature type="region of interest" description="Disordered" evidence="1">
    <location>
        <begin position="178"/>
        <end position="204"/>
    </location>
</feature>
<comment type="caution">
    <text evidence="3">The sequence shown here is derived from an EMBL/GenBank/DDBJ whole genome shotgun (WGS) entry which is preliminary data.</text>
</comment>
<dbReference type="AlphaFoldDB" id="A0AAD5DRJ1"/>
<sequence>MAQGSCRHVGQSHATPPSPRRAAAPVQAVLGSAGLLVAGAALGGIMLGLLIAKAASDFFNRKEFAQSKALSENAVLRAKVDELQQMVMRYEPLAYKSMRLRFTKGVNKAVILSLVDELLARKEVNIWWLPDNIERMLYFNVISLMLSVLDEIVEGMSMNFAGHNVKLALTYLDLGEEGHTRPGSGSSSSGAAQGSGTPRALPAA</sequence>